<dbReference type="EMBL" id="PJKN01000001">
    <property type="protein sequence ID" value="PNC57964.1"/>
    <property type="molecule type" value="Genomic_DNA"/>
</dbReference>
<organism evidence="2 3">
    <name type="scientific">Akkermansia muciniphila</name>
    <dbReference type="NCBI Taxonomy" id="239935"/>
    <lineage>
        <taxon>Bacteria</taxon>
        <taxon>Pseudomonadati</taxon>
        <taxon>Verrucomicrobiota</taxon>
        <taxon>Verrucomicrobiia</taxon>
        <taxon>Verrucomicrobiales</taxon>
        <taxon>Akkermansiaceae</taxon>
        <taxon>Akkermansia</taxon>
    </lineage>
</organism>
<dbReference type="Proteomes" id="UP000235914">
    <property type="component" value="Unassembled WGS sequence"/>
</dbReference>
<proteinExistence type="predicted"/>
<protein>
    <submittedName>
        <fullName evidence="2">Uncharacterized protein</fullName>
    </submittedName>
</protein>
<evidence type="ECO:0000313" key="3">
    <source>
        <dbReference type="Proteomes" id="UP000235914"/>
    </source>
</evidence>
<reference evidence="2 3" key="1">
    <citation type="journal article" date="2017" name="BMC Genomics">
        <title>Genome sequencing of 39 Akkermansia muciniphila isolates reveals its population structure, genomic and functional diverisity, and global distribution in mammalian gut microbiotas.</title>
        <authorList>
            <person name="Guo X."/>
            <person name="Li S."/>
            <person name="Zhang J."/>
            <person name="Wu F."/>
            <person name="Li X."/>
            <person name="Wu D."/>
            <person name="Zhang M."/>
            <person name="Ou Z."/>
            <person name="Jie Z."/>
            <person name="Yan Q."/>
            <person name="Li P."/>
            <person name="Yi J."/>
            <person name="Peng Y."/>
        </authorList>
    </citation>
    <scope>NUCLEOTIDE SEQUENCE [LARGE SCALE GENOMIC DNA]</scope>
    <source>
        <strain evidence="2 3">GP43</strain>
    </source>
</reference>
<evidence type="ECO:0000313" key="2">
    <source>
        <dbReference type="EMBL" id="PNC57964.1"/>
    </source>
</evidence>
<accession>A0AAP8TAI0</accession>
<feature type="compositionally biased region" description="Polar residues" evidence="1">
    <location>
        <begin position="1"/>
        <end position="24"/>
    </location>
</feature>
<sequence length="116" mass="13510">MRPETKPSQTSGYARSPGRINSRSGAIPPRPSRFSRTGTYHEPSFFYQAIFQNCVLLQKRNSPLNIKRSQSMRVHLRISNPQSIKFFEKKGLSSYRERKKSQRILKETIPNISFIH</sequence>
<name>A0AAP8TAI0_9BACT</name>
<evidence type="ECO:0000256" key="1">
    <source>
        <dbReference type="SAM" id="MobiDB-lite"/>
    </source>
</evidence>
<gene>
    <name evidence="2" type="ORF">CXU09_02615</name>
</gene>
<comment type="caution">
    <text evidence="2">The sequence shown here is derived from an EMBL/GenBank/DDBJ whole genome shotgun (WGS) entry which is preliminary data.</text>
</comment>
<feature type="region of interest" description="Disordered" evidence="1">
    <location>
        <begin position="1"/>
        <end position="38"/>
    </location>
</feature>
<dbReference type="AlphaFoldDB" id="A0AAP8TAI0"/>